<dbReference type="EMBL" id="AP018929">
    <property type="protein sequence ID" value="BBG23430.1"/>
    <property type="molecule type" value="Genomic_DNA"/>
</dbReference>
<reference evidence="1 2" key="1">
    <citation type="journal article" date="2020" name="Int. J. Syst. Evol. Microbiol.">
        <title>Sulfuracidifex tepidarius gen. nov., sp. nov. and transfer of Sulfolobus metallicus Huber and Stetter 1992 to the genus Sulfuracidifex as Sulfuracidifex metallicus comb. nov.</title>
        <authorList>
            <person name="Itoh T."/>
            <person name="Miura T."/>
            <person name="Sakai H.D."/>
            <person name="Kato S."/>
            <person name="Ohkuma M."/>
            <person name="Takashina T."/>
        </authorList>
    </citation>
    <scope>NUCLEOTIDE SEQUENCE [LARGE SCALE GENOMIC DNA]</scope>
    <source>
        <strain evidence="1 2">IC-006</strain>
    </source>
</reference>
<accession>A0A510DTM4</accession>
<dbReference type="KEGG" id="step:IC006_0714"/>
<dbReference type="GeneID" id="41714527"/>
<gene>
    <name evidence="1" type="ORF">IC006_0714</name>
</gene>
<name>A0A510DTM4_9CREN</name>
<dbReference type="Proteomes" id="UP000322983">
    <property type="component" value="Chromosome"/>
</dbReference>
<keyword evidence="2" id="KW-1185">Reference proteome</keyword>
<sequence>MFNTTYETSLSLRVIDDIFIDEIRMASTLGHFIVLSAYDRKADKYVPLAEAKERSGKYMIGFVAPTNSKLVTIRGYMEGPLIEKNVLSYTFKVGKEKGYLRVCPTTDERTTLNITLSLPTRLEVKLDDSKRDVDSHIVMDHLIPYLKEVENKEFHHAPIMSYKVKGKMGDLIQRVKLIGGKKAIKATVDGKIVKVFLNEGKIDYCVVYEDGQIYLGGEAFTRIDEEAFVEAIIYSIPIEEMVMTMV</sequence>
<organism evidence="1 2">
    <name type="scientific">Sulfuracidifex tepidarius</name>
    <dbReference type="NCBI Taxonomy" id="1294262"/>
    <lineage>
        <taxon>Archaea</taxon>
        <taxon>Thermoproteota</taxon>
        <taxon>Thermoprotei</taxon>
        <taxon>Sulfolobales</taxon>
        <taxon>Sulfolobaceae</taxon>
        <taxon>Sulfuracidifex</taxon>
    </lineage>
</organism>
<dbReference type="AlphaFoldDB" id="A0A510DTM4"/>
<evidence type="ECO:0000313" key="1">
    <source>
        <dbReference type="EMBL" id="BBG23430.1"/>
    </source>
</evidence>
<protein>
    <submittedName>
        <fullName evidence="1">Uncharacterized protein</fullName>
    </submittedName>
</protein>
<dbReference type="RefSeq" id="WP_054846154.1">
    <property type="nucleotide sequence ID" value="NZ_AP018929.1"/>
</dbReference>
<proteinExistence type="predicted"/>
<dbReference type="STRING" id="1294262.GCA_001316085_02001"/>
<evidence type="ECO:0000313" key="2">
    <source>
        <dbReference type="Proteomes" id="UP000322983"/>
    </source>
</evidence>
<dbReference type="OrthoDB" id="44086at2157"/>